<dbReference type="PROSITE" id="PS50043">
    <property type="entry name" value="HTH_LUXR_2"/>
    <property type="match status" value="1"/>
</dbReference>
<dbReference type="InterPro" id="IPR016032">
    <property type="entry name" value="Sig_transdc_resp-reg_C-effctor"/>
</dbReference>
<dbReference type="Proteomes" id="UP000613266">
    <property type="component" value="Unassembled WGS sequence"/>
</dbReference>
<dbReference type="RefSeq" id="WP_198111378.1">
    <property type="nucleotide sequence ID" value="NZ_JAEDAK010000007.1"/>
</dbReference>
<dbReference type="GO" id="GO:0006355">
    <property type="term" value="P:regulation of DNA-templated transcription"/>
    <property type="evidence" value="ECO:0007669"/>
    <property type="project" value="InterPro"/>
</dbReference>
<dbReference type="GO" id="GO:0003677">
    <property type="term" value="F:DNA binding"/>
    <property type="evidence" value="ECO:0007669"/>
    <property type="project" value="UniProtKB-KW"/>
</dbReference>
<sequence length="891" mass="97227">MSLATVPAEIAITKIQAPKPRSSGFLARARIEERLGQALLRQRLVLVTAPAGYGKTSVLAHQLGELPAGVAHAWVALEEGDDLQRLLEALVAALEPYDPPWRTAPEALATTATQPGRRAAVVSELVNALDACEVSHGVIVLDDLHRVSDPEALEFLKLMVERLPTRWTLAVGTRTEPPLALPRLRALGELAEFRQLDLAFGRSEVAALVRLLGLPEERAEALWERTQGWPVGLRLALNAWQDVAPGTQRLPPINRHVFDYLAAEVLDRLPEHLRRFLLRCSVLTELDPKRCAALSGEPRSAELLEEIERLGLFATAIDGEDGGLSAPLTLRLHDLFRAALLHRLEREHPEELPGLLKTAAAHESDPARSVPLLVRAGELHGAAELLLAQGHRLLTLGAGALVDRLLGLFPPDFQQRCPDWLRMQGLAAWNRWDWPAMLAAMQQAEAAAAGDPLRQAVARVYQVIATLSLDRLEPPEQHLQGFDEAALPLNARVVFLFTQAWYALQTGRLGDVGPLLHRMVDLLEQTDAHEVWYQVLPVPRFVGLPGQPGLGHANGALQRYAEGLLRIAADAPTPLRGIAVVQQGWLLLWAGRLDDAEAALARARADAHWAGEPVTVRVPLKALTALLRTAQGRGDEALEEVRQRVTDLPRSGGLNTRWTALFLWGRVAVAFGRLDEWQACREQLDRVRAALAYEPLLGRAVPALEACVMGQRAAEVPAWQALLEQEESIDIMGLAVEARLRLAEALLALGRRAEAAEALLPLPARIARQGGPGGALLARSALRRVAEQAWGDLLPADLQAQLRRCAGLGALPLAEPPSPLKPVPAADISAAGLTARELEILERLAAGESNKVIARVFELSPFTVKRHVANILEKLGVQSRGQAADWFRRRA</sequence>
<keyword evidence="2" id="KW-0238">DNA-binding</keyword>
<dbReference type="Pfam" id="PF00196">
    <property type="entry name" value="GerE"/>
    <property type="match status" value="1"/>
</dbReference>
<dbReference type="SUPFAM" id="SSF52540">
    <property type="entry name" value="P-loop containing nucleoside triphosphate hydrolases"/>
    <property type="match status" value="1"/>
</dbReference>
<dbReference type="Gene3D" id="3.40.50.300">
    <property type="entry name" value="P-loop containing nucleotide triphosphate hydrolases"/>
    <property type="match status" value="1"/>
</dbReference>
<dbReference type="InterPro" id="IPR027417">
    <property type="entry name" value="P-loop_NTPase"/>
</dbReference>
<organism evidence="5 6">
    <name type="scientific">Inhella proteolytica</name>
    <dbReference type="NCBI Taxonomy" id="2795029"/>
    <lineage>
        <taxon>Bacteria</taxon>
        <taxon>Pseudomonadati</taxon>
        <taxon>Pseudomonadota</taxon>
        <taxon>Betaproteobacteria</taxon>
        <taxon>Burkholderiales</taxon>
        <taxon>Sphaerotilaceae</taxon>
        <taxon>Inhella</taxon>
    </lineage>
</organism>
<dbReference type="InterPro" id="IPR036388">
    <property type="entry name" value="WH-like_DNA-bd_sf"/>
</dbReference>
<proteinExistence type="predicted"/>
<evidence type="ECO:0000256" key="1">
    <source>
        <dbReference type="ARBA" id="ARBA00023015"/>
    </source>
</evidence>
<dbReference type="InterPro" id="IPR049945">
    <property type="entry name" value="AAA_22"/>
</dbReference>
<comment type="caution">
    <text evidence="5">The sequence shown here is derived from an EMBL/GenBank/DDBJ whole genome shotgun (WGS) entry which is preliminary data.</text>
</comment>
<keyword evidence="1" id="KW-0805">Transcription regulation</keyword>
<reference evidence="5" key="1">
    <citation type="submission" date="2020-12" db="EMBL/GenBank/DDBJ databases">
        <title>The genome sequence of Inhella sp. 1Y17.</title>
        <authorList>
            <person name="Liu Y."/>
        </authorList>
    </citation>
    <scope>NUCLEOTIDE SEQUENCE</scope>
    <source>
        <strain evidence="5">1Y17</strain>
    </source>
</reference>
<dbReference type="PROSITE" id="PS00622">
    <property type="entry name" value="HTH_LUXR_1"/>
    <property type="match status" value="1"/>
</dbReference>
<feature type="domain" description="HTH luxR-type" evidence="4">
    <location>
        <begin position="826"/>
        <end position="891"/>
    </location>
</feature>
<evidence type="ECO:0000313" key="5">
    <source>
        <dbReference type="EMBL" id="MBH9577609.1"/>
    </source>
</evidence>
<evidence type="ECO:0000313" key="6">
    <source>
        <dbReference type="Proteomes" id="UP000613266"/>
    </source>
</evidence>
<dbReference type="SUPFAM" id="SSF46894">
    <property type="entry name" value="C-terminal effector domain of the bipartite response regulators"/>
    <property type="match status" value="1"/>
</dbReference>
<dbReference type="PANTHER" id="PTHR44688:SF16">
    <property type="entry name" value="DNA-BINDING TRANSCRIPTIONAL ACTIVATOR DEVR_DOSR"/>
    <property type="match status" value="1"/>
</dbReference>
<dbReference type="CDD" id="cd06170">
    <property type="entry name" value="LuxR_C_like"/>
    <property type="match status" value="1"/>
</dbReference>
<accession>A0A931NI04</accession>
<evidence type="ECO:0000259" key="4">
    <source>
        <dbReference type="PROSITE" id="PS50043"/>
    </source>
</evidence>
<dbReference type="GO" id="GO:0016887">
    <property type="term" value="F:ATP hydrolysis activity"/>
    <property type="evidence" value="ECO:0007669"/>
    <property type="project" value="InterPro"/>
</dbReference>
<dbReference type="PANTHER" id="PTHR44688">
    <property type="entry name" value="DNA-BINDING TRANSCRIPTIONAL ACTIVATOR DEVR_DOSR"/>
    <property type="match status" value="1"/>
</dbReference>
<dbReference type="Pfam" id="PF25873">
    <property type="entry name" value="WHD_MalT"/>
    <property type="match status" value="1"/>
</dbReference>
<evidence type="ECO:0000256" key="3">
    <source>
        <dbReference type="ARBA" id="ARBA00023163"/>
    </source>
</evidence>
<evidence type="ECO:0000256" key="2">
    <source>
        <dbReference type="ARBA" id="ARBA00023125"/>
    </source>
</evidence>
<keyword evidence="3" id="KW-0804">Transcription</keyword>
<dbReference type="AlphaFoldDB" id="A0A931NI04"/>
<dbReference type="InterPro" id="IPR000792">
    <property type="entry name" value="Tscrpt_reg_LuxR_C"/>
</dbReference>
<dbReference type="Gene3D" id="1.10.10.10">
    <property type="entry name" value="Winged helix-like DNA-binding domain superfamily/Winged helix DNA-binding domain"/>
    <property type="match status" value="1"/>
</dbReference>
<gene>
    <name evidence="5" type="ORF">I7X39_11920</name>
</gene>
<dbReference type="PRINTS" id="PR00038">
    <property type="entry name" value="HTHLUXR"/>
</dbReference>
<protein>
    <submittedName>
        <fullName evidence="5">AAA family ATPase</fullName>
    </submittedName>
</protein>
<dbReference type="InterPro" id="IPR059106">
    <property type="entry name" value="WHD_MalT"/>
</dbReference>
<dbReference type="EMBL" id="JAEDAK010000007">
    <property type="protein sequence ID" value="MBH9577609.1"/>
    <property type="molecule type" value="Genomic_DNA"/>
</dbReference>
<dbReference type="Pfam" id="PF13401">
    <property type="entry name" value="AAA_22"/>
    <property type="match status" value="1"/>
</dbReference>
<name>A0A931NI04_9BURK</name>
<keyword evidence="6" id="KW-1185">Reference proteome</keyword>
<dbReference type="SMART" id="SM00421">
    <property type="entry name" value="HTH_LUXR"/>
    <property type="match status" value="1"/>
</dbReference>